<feature type="transmembrane region" description="Helical" evidence="9">
    <location>
        <begin position="106"/>
        <end position="128"/>
    </location>
</feature>
<dbReference type="eggNOG" id="COG4585">
    <property type="taxonomic scope" value="Bacteria"/>
</dbReference>
<dbReference type="InterPro" id="IPR050482">
    <property type="entry name" value="Sensor_HK_TwoCompSys"/>
</dbReference>
<dbReference type="EC" id="2.7.13.3" evidence="2"/>
<protein>
    <recommendedName>
        <fullName evidence="2">histidine kinase</fullName>
        <ecNumber evidence="2">2.7.13.3</ecNumber>
    </recommendedName>
</protein>
<dbReference type="GO" id="GO:0016020">
    <property type="term" value="C:membrane"/>
    <property type="evidence" value="ECO:0007669"/>
    <property type="project" value="InterPro"/>
</dbReference>
<keyword evidence="4" id="KW-0808">Transferase</keyword>
<reference evidence="11 12" key="1">
    <citation type="journal article" date="2009" name="Stand. Genomic Sci.">
        <title>Complete genome sequence of Beutenbergia cavernae type strain (HKI 0122).</title>
        <authorList>
            <person name="Land M."/>
            <person name="Pukall R."/>
            <person name="Abt B."/>
            <person name="Goker M."/>
            <person name="Rohde M."/>
            <person name="Glavina Del Rio T."/>
            <person name="Tice H."/>
            <person name="Copeland A."/>
            <person name="Cheng J.F."/>
            <person name="Lucas S."/>
            <person name="Chen F."/>
            <person name="Nolan M."/>
            <person name="Bruce D."/>
            <person name="Goodwin L."/>
            <person name="Pitluck S."/>
            <person name="Ivanova N."/>
            <person name="Mavromatis K."/>
            <person name="Ovchinnikova G."/>
            <person name="Pati A."/>
            <person name="Chen A."/>
            <person name="Palaniappan K."/>
            <person name="Hauser L."/>
            <person name="Chang Y.J."/>
            <person name="Jefferies C.C."/>
            <person name="Saunders E."/>
            <person name="Brettin T."/>
            <person name="Detter J.C."/>
            <person name="Han C."/>
            <person name="Chain P."/>
            <person name="Bristow J."/>
            <person name="Eisen J.A."/>
            <person name="Markowitz V."/>
            <person name="Hugenholtz P."/>
            <person name="Kyrpides N.C."/>
            <person name="Klenk H.P."/>
            <person name="Lapidus A."/>
        </authorList>
    </citation>
    <scope>NUCLEOTIDE SEQUENCE [LARGE SCALE GENOMIC DNA]</scope>
    <source>
        <strain evidence="12">ATCC BAA-8 / DSM 12333 / NBRC 16432</strain>
    </source>
</reference>
<dbReference type="CDD" id="cd16917">
    <property type="entry name" value="HATPase_UhpB-NarQ-NarX-like"/>
    <property type="match status" value="1"/>
</dbReference>
<dbReference type="Gene3D" id="1.20.5.1930">
    <property type="match status" value="1"/>
</dbReference>
<evidence type="ECO:0000256" key="1">
    <source>
        <dbReference type="ARBA" id="ARBA00000085"/>
    </source>
</evidence>
<feature type="transmembrane region" description="Helical" evidence="9">
    <location>
        <begin position="14"/>
        <end position="32"/>
    </location>
</feature>
<name>C5BY54_BEUC1</name>
<dbReference type="Pfam" id="PF07730">
    <property type="entry name" value="HisKA_3"/>
    <property type="match status" value="1"/>
</dbReference>
<evidence type="ECO:0000259" key="10">
    <source>
        <dbReference type="Pfam" id="PF07730"/>
    </source>
</evidence>
<evidence type="ECO:0000256" key="2">
    <source>
        <dbReference type="ARBA" id="ARBA00012438"/>
    </source>
</evidence>
<evidence type="ECO:0000313" key="12">
    <source>
        <dbReference type="Proteomes" id="UP000007962"/>
    </source>
</evidence>
<proteinExistence type="predicted"/>
<dbReference type="SUPFAM" id="SSF55874">
    <property type="entry name" value="ATPase domain of HSP90 chaperone/DNA topoisomerase II/histidine kinase"/>
    <property type="match status" value="1"/>
</dbReference>
<evidence type="ECO:0000256" key="5">
    <source>
        <dbReference type="ARBA" id="ARBA00022741"/>
    </source>
</evidence>
<dbReference type="HOGENOM" id="CLU_000445_20_1_11"/>
<keyword evidence="9" id="KW-1133">Transmembrane helix</keyword>
<dbReference type="STRING" id="471853.Bcav_2709"/>
<dbReference type="GO" id="GO:0005524">
    <property type="term" value="F:ATP binding"/>
    <property type="evidence" value="ECO:0007669"/>
    <property type="project" value="UniProtKB-KW"/>
</dbReference>
<evidence type="ECO:0000256" key="8">
    <source>
        <dbReference type="ARBA" id="ARBA00023012"/>
    </source>
</evidence>
<accession>C5BY54</accession>
<evidence type="ECO:0000256" key="4">
    <source>
        <dbReference type="ARBA" id="ARBA00022679"/>
    </source>
</evidence>
<evidence type="ECO:0000256" key="9">
    <source>
        <dbReference type="SAM" id="Phobius"/>
    </source>
</evidence>
<evidence type="ECO:0000256" key="3">
    <source>
        <dbReference type="ARBA" id="ARBA00022553"/>
    </source>
</evidence>
<dbReference type="InterPro" id="IPR011712">
    <property type="entry name" value="Sig_transdc_His_kin_sub3_dim/P"/>
</dbReference>
<evidence type="ECO:0000313" key="11">
    <source>
        <dbReference type="EMBL" id="ACQ80954.1"/>
    </source>
</evidence>
<sequence>MASDRPRSPLLEDAGIALAAGAVWFGAIALLTTSEIWNPRWLSAYWWTGAWIVVALALRRVAPGPLFWITVVGYPLVQRTGLQSYFVVLPLMVVAFAATRAGAVQPALAAITGAASSAALLFVGGFVPLTGGLTWFGRPWFSGSPSEVVTLAALVGGSAVLGTVIRRLDLTTQSLRESNAELRALHAMRARQAVAAERTRIARELHDVVAHHLTAIVVRAQAADRVAAHQPAAPSEAVRWIAQEGGTALTAMRSVVRVLRDDAPAPAVPAPSLHAVVATADRMRAAGHTVDLTLPAEPRSLAPEIELAVVRIVQEGLTNVLLHSRAETSVVVVDDAGTHVDVTVRDPGPARPAGPDEGGGHGIAGMRERVEALGGSFAAGPDGDGWVVHARLGGAAS</sequence>
<dbReference type="Gene3D" id="3.30.565.10">
    <property type="entry name" value="Histidine kinase-like ATPase, C-terminal domain"/>
    <property type="match status" value="1"/>
</dbReference>
<dbReference type="KEGG" id="bcv:Bcav_2709"/>
<feature type="transmembrane region" description="Helical" evidence="9">
    <location>
        <begin position="44"/>
        <end position="62"/>
    </location>
</feature>
<keyword evidence="8" id="KW-0902">Two-component regulatory system</keyword>
<keyword evidence="6 11" id="KW-0418">Kinase</keyword>
<dbReference type="EMBL" id="CP001618">
    <property type="protein sequence ID" value="ACQ80954.1"/>
    <property type="molecule type" value="Genomic_DNA"/>
</dbReference>
<feature type="transmembrane region" description="Helical" evidence="9">
    <location>
        <begin position="82"/>
        <end position="99"/>
    </location>
</feature>
<keyword evidence="9" id="KW-0812">Transmembrane</keyword>
<dbReference type="AlphaFoldDB" id="C5BY54"/>
<feature type="transmembrane region" description="Helical" evidence="9">
    <location>
        <begin position="148"/>
        <end position="168"/>
    </location>
</feature>
<organism evidence="11 12">
    <name type="scientific">Beutenbergia cavernae (strain ATCC BAA-8 / DSM 12333 / CCUG 43141 / JCM 11478 / NBRC 16432 / NCIMB 13614 / HKI 0122)</name>
    <dbReference type="NCBI Taxonomy" id="471853"/>
    <lineage>
        <taxon>Bacteria</taxon>
        <taxon>Bacillati</taxon>
        <taxon>Actinomycetota</taxon>
        <taxon>Actinomycetes</taxon>
        <taxon>Micrococcales</taxon>
        <taxon>Beutenbergiaceae</taxon>
        <taxon>Beutenbergia</taxon>
    </lineage>
</organism>
<dbReference type="Proteomes" id="UP000007962">
    <property type="component" value="Chromosome"/>
</dbReference>
<keyword evidence="7" id="KW-0067">ATP-binding</keyword>
<gene>
    <name evidence="11" type="ordered locus">Bcav_2709</name>
</gene>
<dbReference type="PANTHER" id="PTHR24421">
    <property type="entry name" value="NITRATE/NITRITE SENSOR PROTEIN NARX-RELATED"/>
    <property type="match status" value="1"/>
</dbReference>
<comment type="catalytic activity">
    <reaction evidence="1">
        <text>ATP + protein L-histidine = ADP + protein N-phospho-L-histidine.</text>
        <dbReference type="EC" id="2.7.13.3"/>
    </reaction>
</comment>
<evidence type="ECO:0000256" key="6">
    <source>
        <dbReference type="ARBA" id="ARBA00022777"/>
    </source>
</evidence>
<dbReference type="GO" id="GO:0046983">
    <property type="term" value="F:protein dimerization activity"/>
    <property type="evidence" value="ECO:0007669"/>
    <property type="project" value="InterPro"/>
</dbReference>
<keyword evidence="12" id="KW-1185">Reference proteome</keyword>
<dbReference type="RefSeq" id="WP_015883194.1">
    <property type="nucleotide sequence ID" value="NC_012669.1"/>
</dbReference>
<dbReference type="InterPro" id="IPR036890">
    <property type="entry name" value="HATPase_C_sf"/>
</dbReference>
<evidence type="ECO:0000256" key="7">
    <source>
        <dbReference type="ARBA" id="ARBA00022840"/>
    </source>
</evidence>
<keyword evidence="9" id="KW-0472">Membrane</keyword>
<feature type="domain" description="Signal transduction histidine kinase subgroup 3 dimerisation and phosphoacceptor" evidence="10">
    <location>
        <begin position="197"/>
        <end position="262"/>
    </location>
</feature>
<dbReference type="PANTHER" id="PTHR24421:SF10">
    <property type="entry name" value="NITRATE_NITRITE SENSOR PROTEIN NARQ"/>
    <property type="match status" value="1"/>
</dbReference>
<dbReference type="OrthoDB" id="227596at2"/>
<keyword evidence="3" id="KW-0597">Phosphoprotein</keyword>
<dbReference type="GO" id="GO:0000155">
    <property type="term" value="F:phosphorelay sensor kinase activity"/>
    <property type="evidence" value="ECO:0007669"/>
    <property type="project" value="InterPro"/>
</dbReference>
<keyword evidence="5" id="KW-0547">Nucleotide-binding</keyword>